<proteinExistence type="predicted"/>
<dbReference type="Proteomes" id="UP000692816">
    <property type="component" value="Unassembled WGS sequence"/>
</dbReference>
<protein>
    <submittedName>
        <fullName evidence="1">Uncharacterized protein</fullName>
    </submittedName>
</protein>
<organism evidence="1 2">
    <name type="scientific">Bradyrhizobium quebecense</name>
    <dbReference type="NCBI Taxonomy" id="2748629"/>
    <lineage>
        <taxon>Bacteria</taxon>
        <taxon>Pseudomonadati</taxon>
        <taxon>Pseudomonadota</taxon>
        <taxon>Alphaproteobacteria</taxon>
        <taxon>Hyphomicrobiales</taxon>
        <taxon>Nitrobacteraceae</taxon>
        <taxon>Bradyrhizobium</taxon>
    </lineage>
</organism>
<gene>
    <name evidence="1" type="ORF">J4P68_40765</name>
</gene>
<dbReference type="EMBL" id="JAGEPA010000002">
    <property type="protein sequence ID" value="MBO1435579.1"/>
    <property type="molecule type" value="Genomic_DNA"/>
</dbReference>
<sequence>MLTVTGVRQTCSILTQLSLPLKPQRPTVVRMVPGHRYAYLNYGVYDAFKTVPSVAGAATRLERRGIFVLGQLVQMSENDLRGYGFMSDEIISDMKAHLATVKLGFGMRAPAWNRSFTSLSPAP</sequence>
<keyword evidence="2" id="KW-1185">Reference proteome</keyword>
<dbReference type="SUPFAM" id="SSF47789">
    <property type="entry name" value="C-terminal domain of RNA polymerase alpha subunit"/>
    <property type="match status" value="1"/>
</dbReference>
<reference evidence="1" key="1">
    <citation type="journal article" date="2021" name="Int. J. Syst. Evol. Microbiol.">
        <title>Bradyrhizobium septentrionale sp. nov. (sv. septentrionale) and Bradyrhizobium quebecense sp. nov. (sv. septentrionale) associated with legumes native to Canada possess rearranged symbiosis genes and numerous insertion sequences.</title>
        <authorList>
            <person name="Bromfield E.S.P."/>
            <person name="Cloutier S."/>
        </authorList>
    </citation>
    <scope>NUCLEOTIDE SEQUENCE</scope>
    <source>
        <strain evidence="1">12S5</strain>
    </source>
</reference>
<evidence type="ECO:0000313" key="1">
    <source>
        <dbReference type="EMBL" id="MBO1435579.1"/>
    </source>
</evidence>
<comment type="caution">
    <text evidence="1">The sequence shown here is derived from an EMBL/GenBank/DDBJ whole genome shotgun (WGS) entry which is preliminary data.</text>
</comment>
<evidence type="ECO:0000313" key="2">
    <source>
        <dbReference type="Proteomes" id="UP000692816"/>
    </source>
</evidence>
<accession>A0ABS3MVR8</accession>
<dbReference type="RefSeq" id="WP_207841127.1">
    <property type="nucleotide sequence ID" value="NZ_CP088283.1"/>
</dbReference>
<dbReference type="Gene3D" id="1.10.150.20">
    <property type="entry name" value="5' to 3' exonuclease, C-terminal subdomain"/>
    <property type="match status" value="1"/>
</dbReference>
<name>A0ABS3MVR8_9BRAD</name>